<feature type="compositionally biased region" description="Polar residues" evidence="2">
    <location>
        <begin position="659"/>
        <end position="684"/>
    </location>
</feature>
<dbReference type="GO" id="GO:0008270">
    <property type="term" value="F:zinc ion binding"/>
    <property type="evidence" value="ECO:0007669"/>
    <property type="project" value="InterPro"/>
</dbReference>
<feature type="domain" description="Myb-like" evidence="4">
    <location>
        <begin position="760"/>
        <end position="810"/>
    </location>
</feature>
<keyword evidence="1" id="KW-0539">Nucleus</keyword>
<dbReference type="Pfam" id="PF13921">
    <property type="entry name" value="Myb_DNA-bind_6"/>
    <property type="match status" value="1"/>
</dbReference>
<proteinExistence type="predicted"/>
<feature type="compositionally biased region" description="Basic and acidic residues" evidence="2">
    <location>
        <begin position="509"/>
        <end position="520"/>
    </location>
</feature>
<feature type="region of interest" description="Disordered" evidence="2">
    <location>
        <begin position="792"/>
        <end position="821"/>
    </location>
</feature>
<feature type="region of interest" description="Disordered" evidence="2">
    <location>
        <begin position="643"/>
        <end position="711"/>
    </location>
</feature>
<dbReference type="CDD" id="cd00167">
    <property type="entry name" value="SANT"/>
    <property type="match status" value="1"/>
</dbReference>
<feature type="compositionally biased region" description="Basic and acidic residues" evidence="2">
    <location>
        <begin position="429"/>
        <end position="446"/>
    </location>
</feature>
<dbReference type="AlphaFoldDB" id="A0AAN6PCX7"/>
<protein>
    <recommendedName>
        <fullName evidence="8">Zn(2)-C6 fungal-type domain-containing protein</fullName>
    </recommendedName>
</protein>
<evidence type="ECO:0000259" key="4">
    <source>
        <dbReference type="PROSITE" id="PS50090"/>
    </source>
</evidence>
<feature type="compositionally biased region" description="Polar residues" evidence="2">
    <location>
        <begin position="494"/>
        <end position="503"/>
    </location>
</feature>
<dbReference type="Gene3D" id="4.10.240.10">
    <property type="entry name" value="Zn(2)-C6 fungal-type DNA-binding domain"/>
    <property type="match status" value="1"/>
</dbReference>
<dbReference type="SUPFAM" id="SSF57701">
    <property type="entry name" value="Zn2/Cys6 DNA-binding domain"/>
    <property type="match status" value="2"/>
</dbReference>
<evidence type="ECO:0000256" key="1">
    <source>
        <dbReference type="ARBA" id="ARBA00023242"/>
    </source>
</evidence>
<evidence type="ECO:0000259" key="5">
    <source>
        <dbReference type="PROSITE" id="PS51294"/>
    </source>
</evidence>
<organism evidence="6 7">
    <name type="scientific">Parachaetomium inaequale</name>
    <dbReference type="NCBI Taxonomy" id="2588326"/>
    <lineage>
        <taxon>Eukaryota</taxon>
        <taxon>Fungi</taxon>
        <taxon>Dikarya</taxon>
        <taxon>Ascomycota</taxon>
        <taxon>Pezizomycotina</taxon>
        <taxon>Sordariomycetes</taxon>
        <taxon>Sordariomycetidae</taxon>
        <taxon>Sordariales</taxon>
        <taxon>Chaetomiaceae</taxon>
        <taxon>Parachaetomium</taxon>
    </lineage>
</organism>
<name>A0AAN6PCX7_9PEZI</name>
<dbReference type="SUPFAM" id="SSF46689">
    <property type="entry name" value="Homeodomain-like"/>
    <property type="match status" value="1"/>
</dbReference>
<dbReference type="PROSITE" id="PS50048">
    <property type="entry name" value="ZN2_CY6_FUNGAL_2"/>
    <property type="match status" value="2"/>
</dbReference>
<dbReference type="InterPro" id="IPR001005">
    <property type="entry name" value="SANT/Myb"/>
</dbReference>
<dbReference type="InterPro" id="IPR036864">
    <property type="entry name" value="Zn2-C6_fun-type_DNA-bd_sf"/>
</dbReference>
<feature type="region of interest" description="Disordered" evidence="2">
    <location>
        <begin position="494"/>
        <end position="540"/>
    </location>
</feature>
<dbReference type="PANTHER" id="PTHR35391">
    <property type="entry name" value="C2H2-TYPE DOMAIN-CONTAINING PROTEIN-RELATED"/>
    <property type="match status" value="1"/>
</dbReference>
<feature type="region of interest" description="Disordered" evidence="2">
    <location>
        <begin position="746"/>
        <end position="771"/>
    </location>
</feature>
<reference evidence="7" key="1">
    <citation type="journal article" date="2023" name="Mol. Phylogenet. Evol.">
        <title>Genome-scale phylogeny and comparative genomics of the fungal order Sordariales.</title>
        <authorList>
            <person name="Hensen N."/>
            <person name="Bonometti L."/>
            <person name="Westerberg I."/>
            <person name="Brannstrom I.O."/>
            <person name="Guillou S."/>
            <person name="Cros-Aarteil S."/>
            <person name="Calhoun S."/>
            <person name="Haridas S."/>
            <person name="Kuo A."/>
            <person name="Mondo S."/>
            <person name="Pangilinan J."/>
            <person name="Riley R."/>
            <person name="LaButti K."/>
            <person name="Andreopoulos B."/>
            <person name="Lipzen A."/>
            <person name="Chen C."/>
            <person name="Yan M."/>
            <person name="Daum C."/>
            <person name="Ng V."/>
            <person name="Clum A."/>
            <person name="Steindorff A."/>
            <person name="Ohm R.A."/>
            <person name="Martin F."/>
            <person name="Silar P."/>
            <person name="Natvig D.O."/>
            <person name="Lalanne C."/>
            <person name="Gautier V."/>
            <person name="Ament-Velasquez S.L."/>
            <person name="Kruys A."/>
            <person name="Hutchinson M.I."/>
            <person name="Powell A.J."/>
            <person name="Barry K."/>
            <person name="Miller A.N."/>
            <person name="Grigoriev I.V."/>
            <person name="Debuchy R."/>
            <person name="Gladieux P."/>
            <person name="Hiltunen Thoren M."/>
            <person name="Johannesson H."/>
        </authorList>
    </citation>
    <scope>NUCLEOTIDE SEQUENCE [LARGE SCALE GENOMIC DNA]</scope>
    <source>
        <strain evidence="7">CBS 284.82</strain>
    </source>
</reference>
<accession>A0AAN6PCX7</accession>
<dbReference type="PANTHER" id="PTHR35391:SF7">
    <property type="entry name" value="C2H2-TYPE DOMAIN-CONTAINING PROTEIN"/>
    <property type="match status" value="1"/>
</dbReference>
<dbReference type="GO" id="GO:0000981">
    <property type="term" value="F:DNA-binding transcription factor activity, RNA polymerase II-specific"/>
    <property type="evidence" value="ECO:0007669"/>
    <property type="project" value="InterPro"/>
</dbReference>
<feature type="domain" description="Zn(2)-C6 fungal-type" evidence="3">
    <location>
        <begin position="580"/>
        <end position="607"/>
    </location>
</feature>
<dbReference type="Proteomes" id="UP001303115">
    <property type="component" value="Unassembled WGS sequence"/>
</dbReference>
<dbReference type="PROSITE" id="PS50090">
    <property type="entry name" value="MYB_LIKE"/>
    <property type="match status" value="1"/>
</dbReference>
<comment type="caution">
    <text evidence="6">The sequence shown here is derived from an EMBL/GenBank/DDBJ whole genome shotgun (WGS) entry which is preliminary data.</text>
</comment>
<dbReference type="PROSITE" id="PS51294">
    <property type="entry name" value="HTH_MYB"/>
    <property type="match status" value="1"/>
</dbReference>
<keyword evidence="7" id="KW-1185">Reference proteome</keyword>
<evidence type="ECO:0000313" key="6">
    <source>
        <dbReference type="EMBL" id="KAK4038583.1"/>
    </source>
</evidence>
<dbReference type="InterPro" id="IPR009057">
    <property type="entry name" value="Homeodomain-like_sf"/>
</dbReference>
<dbReference type="InterPro" id="IPR017930">
    <property type="entry name" value="Myb_dom"/>
</dbReference>
<feature type="domain" description="Zn(2)-C6 fungal-type" evidence="3">
    <location>
        <begin position="541"/>
        <end position="568"/>
    </location>
</feature>
<dbReference type="CDD" id="cd00067">
    <property type="entry name" value="GAL4"/>
    <property type="match status" value="1"/>
</dbReference>
<gene>
    <name evidence="6" type="ORF">C8A01DRAFT_37492</name>
</gene>
<feature type="region of interest" description="Disordered" evidence="2">
    <location>
        <begin position="421"/>
        <end position="459"/>
    </location>
</feature>
<dbReference type="EMBL" id="MU854425">
    <property type="protein sequence ID" value="KAK4038583.1"/>
    <property type="molecule type" value="Genomic_DNA"/>
</dbReference>
<dbReference type="InterPro" id="IPR001138">
    <property type="entry name" value="Zn2Cys6_DnaBD"/>
</dbReference>
<feature type="domain" description="HTH myb-type" evidence="5">
    <location>
        <begin position="760"/>
        <end position="814"/>
    </location>
</feature>
<evidence type="ECO:0000256" key="2">
    <source>
        <dbReference type="SAM" id="MobiDB-lite"/>
    </source>
</evidence>
<dbReference type="Gene3D" id="1.10.10.60">
    <property type="entry name" value="Homeodomain-like"/>
    <property type="match status" value="1"/>
</dbReference>
<sequence length="821" mass="90490">MGGEIERWQHTVSRDVRSGASSSNHDGLASRLSRAACELFPLLLSLSRSQTSKETFRALEREYGYLKLWCDGYGATSGELDVALSESKRLRHATYRLLVSVCHNLADKLTVVLLLVVDEASRPKLKEKAAQTRDLLDVAAIHSADGSDSDSDSESDSLSVSGDSTLEDIIADIKTDIQCLVDLGPRYKEPIRDRTFKEQAALPSPVTTWNPAEHLASRIRHRYPKGDVALARILGQTNWDRFKRLKASKEANAKAAERPAVKPEAASEALGTVVASDFHDSGLGTSVATPSLYAETVLSYHGTKGGSIKIPQVPAEGLGGKPFVCDICGRMCQLPVVNWKSFWKKHALSDLQPYVCVMTDCSFNLVPFSHKKAWIHHLELEHGFADLSKDMACPLCQETISSGQLTHLARHLEEVALTILPANAESDEESGRDSGEEPEPDHEPDRANSPTPKLPTAGDLVEELERYYSSEDLSRARDPRREWSEAVALFDLETSNGARSPQEQPAVDGRADAEDTRSGDAGEDSTIHPAPSSPPRVQRGACKGCYEARITCDEERPCSRCTRAKRECLDREPTRERRRRCEACKAAHIKCNGERPCSFCTTTQRECLDPEPIRKPPIPPGSDDFVLFEGRRDDLVYFPPLSKTAEESDAQSLEKEPTDGQSSKKVAVPSTTPSRARTPSQQQNRPHRPVSLTPTVIATPYSPKPRQLSELYGDIPTAGADDMPMPGYDPYSFSAIPSLQIPTAGTATGELEDGTLSPEHRGASSGAWTEEDDRVLLKLRSMGKNWSQIQMEGFPRKTANTCRKRHERLMGAKSRSLQKSR</sequence>
<evidence type="ECO:0008006" key="8">
    <source>
        <dbReference type="Google" id="ProtNLM"/>
    </source>
</evidence>
<dbReference type="SMART" id="SM00066">
    <property type="entry name" value="GAL4"/>
    <property type="match status" value="2"/>
</dbReference>
<evidence type="ECO:0000313" key="7">
    <source>
        <dbReference type="Proteomes" id="UP001303115"/>
    </source>
</evidence>
<evidence type="ECO:0000259" key="3">
    <source>
        <dbReference type="PROSITE" id="PS50048"/>
    </source>
</evidence>